<dbReference type="Proteomes" id="UP001156870">
    <property type="component" value="Unassembled WGS sequence"/>
</dbReference>
<accession>A0AA37WLQ8</accession>
<comment type="caution">
    <text evidence="2">The sequence shown here is derived from an EMBL/GenBank/DDBJ whole genome shotgun (WGS) entry which is preliminary data.</text>
</comment>
<name>A0AA37WLQ8_9GAMM</name>
<dbReference type="AlphaFoldDB" id="A0AA37WLQ8"/>
<evidence type="ECO:0008006" key="4">
    <source>
        <dbReference type="Google" id="ProtNLM"/>
    </source>
</evidence>
<sequence length="148" mass="16706">MEKPSSSSLTAPSYARVLPTAPLQRIFDNLPDDIVKTFSPEQVEALNNALGARGGRVHSLDLRPTMRIPLLPWSFYVVLLVGRNRRDMSEREKKAAALVLLYSIFLFLSISVLLGLLVLYLVKSALGINLFPNFSLGIWDWFVENFLR</sequence>
<proteinExistence type="predicted"/>
<dbReference type="RefSeq" id="WP_232595044.1">
    <property type="nucleotide sequence ID" value="NZ_BSPD01000035.1"/>
</dbReference>
<keyword evidence="1" id="KW-1133">Transmembrane helix</keyword>
<feature type="transmembrane region" description="Helical" evidence="1">
    <location>
        <begin position="95"/>
        <end position="122"/>
    </location>
</feature>
<feature type="transmembrane region" description="Helical" evidence="1">
    <location>
        <begin position="66"/>
        <end position="83"/>
    </location>
</feature>
<reference evidence="2 3" key="1">
    <citation type="journal article" date="2014" name="Int. J. Syst. Evol. Microbiol.">
        <title>Complete genome sequence of Corynebacterium casei LMG S-19264T (=DSM 44701T), isolated from a smear-ripened cheese.</title>
        <authorList>
            <consortium name="US DOE Joint Genome Institute (JGI-PGF)"/>
            <person name="Walter F."/>
            <person name="Albersmeier A."/>
            <person name="Kalinowski J."/>
            <person name="Ruckert C."/>
        </authorList>
    </citation>
    <scope>NUCLEOTIDE SEQUENCE [LARGE SCALE GENOMIC DNA]</scope>
    <source>
        <strain evidence="2 3">NBRC 110095</strain>
    </source>
</reference>
<evidence type="ECO:0000256" key="1">
    <source>
        <dbReference type="SAM" id="Phobius"/>
    </source>
</evidence>
<evidence type="ECO:0000313" key="3">
    <source>
        <dbReference type="Proteomes" id="UP001156870"/>
    </source>
</evidence>
<keyword evidence="1" id="KW-0472">Membrane</keyword>
<protein>
    <recommendedName>
        <fullName evidence="4">3-phosphoshikimate 1-carboxyvinyltransferase</fullName>
    </recommendedName>
</protein>
<keyword evidence="1" id="KW-0812">Transmembrane</keyword>
<gene>
    <name evidence="2" type="ORF">GCM10007877_15770</name>
</gene>
<keyword evidence="3" id="KW-1185">Reference proteome</keyword>
<evidence type="ECO:0000313" key="2">
    <source>
        <dbReference type="EMBL" id="GLS25863.1"/>
    </source>
</evidence>
<organism evidence="2 3">
    <name type="scientific">Marinibactrum halimedae</name>
    <dbReference type="NCBI Taxonomy" id="1444977"/>
    <lineage>
        <taxon>Bacteria</taxon>
        <taxon>Pseudomonadati</taxon>
        <taxon>Pseudomonadota</taxon>
        <taxon>Gammaproteobacteria</taxon>
        <taxon>Cellvibrionales</taxon>
        <taxon>Cellvibrionaceae</taxon>
        <taxon>Marinibactrum</taxon>
    </lineage>
</organism>
<dbReference type="EMBL" id="BSPD01000035">
    <property type="protein sequence ID" value="GLS25863.1"/>
    <property type="molecule type" value="Genomic_DNA"/>
</dbReference>